<organism evidence="2 3">
    <name type="scientific">Aliidiomarina shirensis</name>
    <dbReference type="NCBI Taxonomy" id="1048642"/>
    <lineage>
        <taxon>Bacteria</taxon>
        <taxon>Pseudomonadati</taxon>
        <taxon>Pseudomonadota</taxon>
        <taxon>Gammaproteobacteria</taxon>
        <taxon>Alteromonadales</taxon>
        <taxon>Idiomarinaceae</taxon>
        <taxon>Aliidiomarina</taxon>
    </lineage>
</organism>
<dbReference type="InterPro" id="IPR001736">
    <property type="entry name" value="PLipase_D/transphosphatidylase"/>
</dbReference>
<dbReference type="AlphaFoldDB" id="A0A432WVM1"/>
<evidence type="ECO:0000313" key="3">
    <source>
        <dbReference type="Proteomes" id="UP000286934"/>
    </source>
</evidence>
<sequence length="477" mass="52872">MKKLLAAIFLVLLSIGVYQSYKPLPEGLDYSGPERSVEDAEFLSDSTYTDANGERVIEQQIFDEILTIISDARQFVLVDMFLFNSFQGALGETHRSLSSELTQALITQKHQYPELEIYVVSDPLNSIYGGLPSAHFTALEAAGIHVTLTKLPRLRDSNPIYSAWWRPFAQPFGNSEANTLPNPFGEGRVSLRSYLALLNFKANHRKLIIADNNNALLALVTSANPHDGSSAHSNVALRFGGQAAWDLLESEMAVLAFSDGPIIETGVVRSELEATEETAESGSITLQIVSERSVERALLEIINKAQAGDHIDMAAFYLSDRQVVRALRHSVARGVAVRVLLDPNKDAFGREKNGVPNRPVAHELMSAGVPVRWCATEGEQCHSKWVLYRDSQGQGAMLLGSTNFTRRNLHNLNLETSVVLRGPMSAEPLAEGEQWFDNQWHNVDGNQFSLDYATYADDSLWLRTLYRVMEATGLSTF</sequence>
<keyword evidence="3" id="KW-1185">Reference proteome</keyword>
<dbReference type="GO" id="GO:0032049">
    <property type="term" value="P:cardiolipin biosynthetic process"/>
    <property type="evidence" value="ECO:0007669"/>
    <property type="project" value="UniProtKB-ARBA"/>
</dbReference>
<gene>
    <name evidence="2" type="ORF">CWE13_05955</name>
</gene>
<evidence type="ECO:0000313" key="2">
    <source>
        <dbReference type="EMBL" id="RUO37799.1"/>
    </source>
</evidence>
<comment type="caution">
    <text evidence="2">The sequence shown here is derived from an EMBL/GenBank/DDBJ whole genome shotgun (WGS) entry which is preliminary data.</text>
</comment>
<dbReference type="GO" id="GO:0030572">
    <property type="term" value="F:phosphatidyltransferase activity"/>
    <property type="evidence" value="ECO:0007669"/>
    <property type="project" value="UniProtKB-ARBA"/>
</dbReference>
<dbReference type="EMBL" id="PIPP01000002">
    <property type="protein sequence ID" value="RUO37799.1"/>
    <property type="molecule type" value="Genomic_DNA"/>
</dbReference>
<name>A0A432WVM1_9GAMM</name>
<dbReference type="Gene3D" id="3.30.870.10">
    <property type="entry name" value="Endonuclease Chain A"/>
    <property type="match status" value="2"/>
</dbReference>
<feature type="domain" description="PLD phosphodiesterase" evidence="1">
    <location>
        <begin position="199"/>
        <end position="229"/>
    </location>
</feature>
<dbReference type="OrthoDB" id="92272at2"/>
<reference evidence="3" key="1">
    <citation type="journal article" date="2018" name="Front. Microbiol.">
        <title>Genome-Based Analysis Reveals the Taxonomy and Diversity of the Family Idiomarinaceae.</title>
        <authorList>
            <person name="Liu Y."/>
            <person name="Lai Q."/>
            <person name="Shao Z."/>
        </authorList>
    </citation>
    <scope>NUCLEOTIDE SEQUENCE [LARGE SCALE GENOMIC DNA]</scope>
    <source>
        <strain evidence="3">AIS</strain>
    </source>
</reference>
<dbReference type="Proteomes" id="UP000286934">
    <property type="component" value="Unassembled WGS sequence"/>
</dbReference>
<protein>
    <submittedName>
        <fullName evidence="2">Phospholipase</fullName>
    </submittedName>
</protein>
<dbReference type="PROSITE" id="PS50035">
    <property type="entry name" value="PLD"/>
    <property type="match status" value="1"/>
</dbReference>
<dbReference type="Pfam" id="PF13091">
    <property type="entry name" value="PLDc_2"/>
    <property type="match status" value="1"/>
</dbReference>
<dbReference type="PANTHER" id="PTHR21248:SF22">
    <property type="entry name" value="PHOSPHOLIPASE D"/>
    <property type="match status" value="1"/>
</dbReference>
<evidence type="ECO:0000259" key="1">
    <source>
        <dbReference type="PROSITE" id="PS50035"/>
    </source>
</evidence>
<dbReference type="PANTHER" id="PTHR21248">
    <property type="entry name" value="CARDIOLIPIN SYNTHASE"/>
    <property type="match status" value="1"/>
</dbReference>
<accession>A0A432WVM1</accession>
<dbReference type="InterPro" id="IPR025202">
    <property type="entry name" value="PLD-like_dom"/>
</dbReference>
<proteinExistence type="predicted"/>
<dbReference type="RefSeq" id="WP_126806791.1">
    <property type="nucleotide sequence ID" value="NZ_PIPP01000002.1"/>
</dbReference>
<dbReference type="SUPFAM" id="SSF56024">
    <property type="entry name" value="Phospholipase D/nuclease"/>
    <property type="match status" value="2"/>
</dbReference>